<dbReference type="AlphaFoldDB" id="A0A9W5T8C7"/>
<proteinExistence type="predicted"/>
<accession>A0A9W5T8C7</accession>
<dbReference type="OrthoDB" id="361897at2759"/>
<keyword evidence="1" id="KW-1133">Transmembrane helix</keyword>
<keyword evidence="1" id="KW-0472">Membrane</keyword>
<feature type="transmembrane region" description="Helical" evidence="1">
    <location>
        <begin position="147"/>
        <end position="165"/>
    </location>
</feature>
<name>A0A9W5T8C7_BABOV</name>
<protein>
    <submittedName>
        <fullName evidence="2">Uncharacterized protein</fullName>
    </submittedName>
</protein>
<evidence type="ECO:0000313" key="3">
    <source>
        <dbReference type="Proteomes" id="UP001057455"/>
    </source>
</evidence>
<reference evidence="2" key="1">
    <citation type="submission" date="2019-12" db="EMBL/GenBank/DDBJ databases">
        <title>Genome sequence of Babesia ovis.</title>
        <authorList>
            <person name="Yamagishi J."/>
            <person name="Sevinc F."/>
            <person name="Xuan X."/>
        </authorList>
    </citation>
    <scope>NUCLEOTIDE SEQUENCE</scope>
    <source>
        <strain evidence="2">Selcuk</strain>
    </source>
</reference>
<evidence type="ECO:0000256" key="1">
    <source>
        <dbReference type="SAM" id="Phobius"/>
    </source>
</evidence>
<gene>
    <name evidence="2" type="ORF">BaOVIS_002500</name>
</gene>
<dbReference type="Proteomes" id="UP001057455">
    <property type="component" value="Unassembled WGS sequence"/>
</dbReference>
<evidence type="ECO:0000313" key="2">
    <source>
        <dbReference type="EMBL" id="GFE52846.1"/>
    </source>
</evidence>
<sequence length="190" mass="21493">MYPIAPFGGLSALRAAVSRAAPQLAQCRPTSCVRSFSSHTLTDRDSVTSATSGAVKLYAPYVVKEVQPPRGGSPLYWSARRKLFRFKTKLNLYARQVRWNICILRMSFAGVPKHSYDPKINQWTAIMDNEEWGGVGGRLWIDISSHIMFNIVLAFVLYTCYFRFIKNNKHNVLAKWARSPEDEEGGGDEE</sequence>
<comment type="caution">
    <text evidence="2">The sequence shown here is derived from an EMBL/GenBank/DDBJ whole genome shotgun (WGS) entry which is preliminary data.</text>
</comment>
<keyword evidence="3" id="KW-1185">Reference proteome</keyword>
<dbReference type="EMBL" id="BLIY01000003">
    <property type="protein sequence ID" value="GFE52846.1"/>
    <property type="molecule type" value="Genomic_DNA"/>
</dbReference>
<organism evidence="2 3">
    <name type="scientific">Babesia ovis</name>
    <dbReference type="NCBI Taxonomy" id="5869"/>
    <lineage>
        <taxon>Eukaryota</taxon>
        <taxon>Sar</taxon>
        <taxon>Alveolata</taxon>
        <taxon>Apicomplexa</taxon>
        <taxon>Aconoidasida</taxon>
        <taxon>Piroplasmida</taxon>
        <taxon>Babesiidae</taxon>
        <taxon>Babesia</taxon>
    </lineage>
</organism>
<keyword evidence="1" id="KW-0812">Transmembrane</keyword>